<evidence type="ECO:0000256" key="6">
    <source>
        <dbReference type="ARBA" id="ARBA00022679"/>
    </source>
</evidence>
<keyword evidence="9 17" id="KW-0418">Kinase</keyword>
<dbReference type="GO" id="GO:0005886">
    <property type="term" value="C:plasma membrane"/>
    <property type="evidence" value="ECO:0007669"/>
    <property type="project" value="UniProtKB-SubCell"/>
</dbReference>
<gene>
    <name evidence="17" type="primary">cpxA</name>
    <name evidence="17" type="ORF">GCM10007895_29070</name>
</gene>
<dbReference type="Pfam" id="PF02518">
    <property type="entry name" value="HATPase_c"/>
    <property type="match status" value="1"/>
</dbReference>
<evidence type="ECO:0000313" key="18">
    <source>
        <dbReference type="Proteomes" id="UP001161422"/>
    </source>
</evidence>
<evidence type="ECO:0000256" key="4">
    <source>
        <dbReference type="ARBA" id="ARBA00022475"/>
    </source>
</evidence>
<dbReference type="InterPro" id="IPR004358">
    <property type="entry name" value="Sig_transdc_His_kin-like_C"/>
</dbReference>
<evidence type="ECO:0000256" key="3">
    <source>
        <dbReference type="ARBA" id="ARBA00012438"/>
    </source>
</evidence>
<dbReference type="Gene3D" id="1.10.8.500">
    <property type="entry name" value="HAMP domain in histidine kinase"/>
    <property type="match status" value="1"/>
</dbReference>
<evidence type="ECO:0000256" key="2">
    <source>
        <dbReference type="ARBA" id="ARBA00004651"/>
    </source>
</evidence>
<proteinExistence type="predicted"/>
<keyword evidence="13 14" id="KW-0472">Membrane</keyword>
<dbReference type="SMART" id="SM00304">
    <property type="entry name" value="HAMP"/>
    <property type="match status" value="1"/>
</dbReference>
<keyword evidence="7 14" id="KW-0812">Transmembrane</keyword>
<dbReference type="InterPro" id="IPR003660">
    <property type="entry name" value="HAMP_dom"/>
</dbReference>
<dbReference type="Proteomes" id="UP001161422">
    <property type="component" value="Unassembled WGS sequence"/>
</dbReference>
<dbReference type="SUPFAM" id="SSF55874">
    <property type="entry name" value="ATPase domain of HSP90 chaperone/DNA topoisomerase II/histidine kinase"/>
    <property type="match status" value="1"/>
</dbReference>
<reference evidence="17" key="1">
    <citation type="journal article" date="2014" name="Int. J. Syst. Evol. Microbiol.">
        <title>Complete genome sequence of Corynebacterium casei LMG S-19264T (=DSM 44701T), isolated from a smear-ripened cheese.</title>
        <authorList>
            <consortium name="US DOE Joint Genome Institute (JGI-PGF)"/>
            <person name="Walter F."/>
            <person name="Albersmeier A."/>
            <person name="Kalinowski J."/>
            <person name="Ruckert C."/>
        </authorList>
    </citation>
    <scope>NUCLEOTIDE SEQUENCE</scope>
    <source>
        <strain evidence="17">NBRC 101628</strain>
    </source>
</reference>
<comment type="subcellular location">
    <subcellularLocation>
        <location evidence="2">Cell membrane</location>
        <topology evidence="2">Multi-pass membrane protein</topology>
    </subcellularLocation>
</comment>
<evidence type="ECO:0000256" key="8">
    <source>
        <dbReference type="ARBA" id="ARBA00022741"/>
    </source>
</evidence>
<evidence type="ECO:0000256" key="1">
    <source>
        <dbReference type="ARBA" id="ARBA00000085"/>
    </source>
</evidence>
<dbReference type="PROSITE" id="PS50109">
    <property type="entry name" value="HIS_KIN"/>
    <property type="match status" value="1"/>
</dbReference>
<evidence type="ECO:0000256" key="14">
    <source>
        <dbReference type="SAM" id="Phobius"/>
    </source>
</evidence>
<dbReference type="SUPFAM" id="SSF47384">
    <property type="entry name" value="Homodimeric domain of signal transducing histidine kinase"/>
    <property type="match status" value="1"/>
</dbReference>
<evidence type="ECO:0000256" key="7">
    <source>
        <dbReference type="ARBA" id="ARBA00022692"/>
    </source>
</evidence>
<protein>
    <recommendedName>
        <fullName evidence="3">histidine kinase</fullName>
        <ecNumber evidence="3">2.7.13.3</ecNumber>
    </recommendedName>
</protein>
<evidence type="ECO:0000256" key="10">
    <source>
        <dbReference type="ARBA" id="ARBA00022840"/>
    </source>
</evidence>
<dbReference type="InterPro" id="IPR003661">
    <property type="entry name" value="HisK_dim/P_dom"/>
</dbReference>
<keyword evidence="10" id="KW-0067">ATP-binding</keyword>
<keyword evidence="18" id="KW-1185">Reference proteome</keyword>
<evidence type="ECO:0000259" key="15">
    <source>
        <dbReference type="PROSITE" id="PS50109"/>
    </source>
</evidence>
<dbReference type="EC" id="2.7.13.3" evidence="3"/>
<dbReference type="InterPro" id="IPR036890">
    <property type="entry name" value="HATPase_C_sf"/>
</dbReference>
<dbReference type="InterPro" id="IPR005467">
    <property type="entry name" value="His_kinase_dom"/>
</dbReference>
<dbReference type="GO" id="GO:0000155">
    <property type="term" value="F:phosphorelay sensor kinase activity"/>
    <property type="evidence" value="ECO:0007669"/>
    <property type="project" value="InterPro"/>
</dbReference>
<comment type="catalytic activity">
    <reaction evidence="1">
        <text>ATP + protein L-histidine = ADP + protein N-phospho-L-histidine.</text>
        <dbReference type="EC" id="2.7.13.3"/>
    </reaction>
</comment>
<feature type="domain" description="Histidine kinase" evidence="15">
    <location>
        <begin position="257"/>
        <end position="464"/>
    </location>
</feature>
<organism evidence="17 18">
    <name type="scientific">Paraferrimonas sedimenticola</name>
    <dbReference type="NCBI Taxonomy" id="375674"/>
    <lineage>
        <taxon>Bacteria</taxon>
        <taxon>Pseudomonadati</taxon>
        <taxon>Pseudomonadota</taxon>
        <taxon>Gammaproteobacteria</taxon>
        <taxon>Alteromonadales</taxon>
        <taxon>Ferrimonadaceae</taxon>
        <taxon>Paraferrimonas</taxon>
    </lineage>
</organism>
<dbReference type="RefSeq" id="WP_245837073.1">
    <property type="nucleotide sequence ID" value="NZ_BSNC01000006.1"/>
</dbReference>
<dbReference type="GO" id="GO:0005524">
    <property type="term" value="F:ATP binding"/>
    <property type="evidence" value="ECO:0007669"/>
    <property type="project" value="UniProtKB-KW"/>
</dbReference>
<keyword evidence="4" id="KW-1003">Cell membrane</keyword>
<dbReference type="Pfam" id="PF00512">
    <property type="entry name" value="HisKA"/>
    <property type="match status" value="1"/>
</dbReference>
<comment type="caution">
    <text evidence="17">The sequence shown here is derived from an EMBL/GenBank/DDBJ whole genome shotgun (WGS) entry which is preliminary data.</text>
</comment>
<keyword evidence="8" id="KW-0547">Nucleotide-binding</keyword>
<dbReference type="SUPFAM" id="SSF158472">
    <property type="entry name" value="HAMP domain-like"/>
    <property type="match status" value="1"/>
</dbReference>
<dbReference type="SMART" id="SM00388">
    <property type="entry name" value="HisKA"/>
    <property type="match status" value="1"/>
</dbReference>
<evidence type="ECO:0000256" key="9">
    <source>
        <dbReference type="ARBA" id="ARBA00022777"/>
    </source>
</evidence>
<dbReference type="InterPro" id="IPR036097">
    <property type="entry name" value="HisK_dim/P_sf"/>
</dbReference>
<keyword evidence="6" id="KW-0808">Transferase</keyword>
<feature type="transmembrane region" description="Helical" evidence="14">
    <location>
        <begin position="13"/>
        <end position="35"/>
    </location>
</feature>
<dbReference type="EMBL" id="BSNC01000006">
    <property type="protein sequence ID" value="GLP97600.1"/>
    <property type="molecule type" value="Genomic_DNA"/>
</dbReference>
<dbReference type="InterPro" id="IPR003594">
    <property type="entry name" value="HATPase_dom"/>
</dbReference>
<dbReference type="PANTHER" id="PTHR45528:SF1">
    <property type="entry name" value="SENSOR HISTIDINE KINASE CPXA"/>
    <property type="match status" value="1"/>
</dbReference>
<evidence type="ECO:0000259" key="16">
    <source>
        <dbReference type="PROSITE" id="PS50885"/>
    </source>
</evidence>
<keyword evidence="5" id="KW-0597">Phosphoprotein</keyword>
<evidence type="ECO:0000256" key="5">
    <source>
        <dbReference type="ARBA" id="ARBA00022553"/>
    </source>
</evidence>
<dbReference type="Gene3D" id="1.10.287.130">
    <property type="match status" value="1"/>
</dbReference>
<dbReference type="PRINTS" id="PR00344">
    <property type="entry name" value="BCTRLSENSOR"/>
</dbReference>
<dbReference type="PROSITE" id="PS50885">
    <property type="entry name" value="HAMP"/>
    <property type="match status" value="1"/>
</dbReference>
<dbReference type="Gene3D" id="3.30.565.10">
    <property type="entry name" value="Histidine kinase-like ATPase, C-terminal domain"/>
    <property type="match status" value="1"/>
</dbReference>
<dbReference type="CDD" id="cd06225">
    <property type="entry name" value="HAMP"/>
    <property type="match status" value="1"/>
</dbReference>
<evidence type="ECO:0000256" key="12">
    <source>
        <dbReference type="ARBA" id="ARBA00023012"/>
    </source>
</evidence>
<dbReference type="InterPro" id="IPR050398">
    <property type="entry name" value="HssS/ArlS-like"/>
</dbReference>
<dbReference type="SMART" id="SM00387">
    <property type="entry name" value="HATPase_c"/>
    <property type="match status" value="1"/>
</dbReference>
<evidence type="ECO:0000256" key="13">
    <source>
        <dbReference type="ARBA" id="ARBA00023136"/>
    </source>
</evidence>
<dbReference type="CDD" id="cd00082">
    <property type="entry name" value="HisKA"/>
    <property type="match status" value="1"/>
</dbReference>
<keyword evidence="11 14" id="KW-1133">Transmembrane helix</keyword>
<accession>A0AA37W213</accession>
<name>A0AA37W213_9GAMM</name>
<evidence type="ECO:0000313" key="17">
    <source>
        <dbReference type="EMBL" id="GLP97600.1"/>
    </source>
</evidence>
<feature type="domain" description="HAMP" evidence="16">
    <location>
        <begin position="194"/>
        <end position="249"/>
    </location>
</feature>
<evidence type="ECO:0000256" key="11">
    <source>
        <dbReference type="ARBA" id="ARBA00022989"/>
    </source>
</evidence>
<dbReference type="Pfam" id="PF00672">
    <property type="entry name" value="HAMP"/>
    <property type="match status" value="1"/>
</dbReference>
<sequence>MAGLMAKWRLNNLFVKLMICFWLVSGLSIGGLLIAQKLSSQEPLQAIDPIELRILNRIAERVERMPLRALHKFDISREVEARFPNMPEGFKPPRFVLLDSQGETLTGRRAPRSVSFFRVVREENQLAEPASYQFRRERVFGPQIVTISGQDYELYGRIDRPPPKPKLYQWLDRTELLLGLALLLSGLIYGALAWHLSRGLRSLRHSAERIAAGELAHRSEASVRARGDEIGQLAQAFDQMGDSVQAMMQSQQRLMSDISHELRTPLTRLQLALAIAKKKGQESKELARMGYETEQIEQMIQELLQLSRTSLQASEDKQRCRLSDTLAGVLDDAVFEAEQQKISLQHSVDADPELAHSPKLIGRAVENLLRNAIRYANSAVYLRQYIEDESLVIEVSDDGPGVEPDQLEQIFQPFYRPSDARERESGGAGLGLAICAAAVKGHGGQIKADRGEHGGLRVRLELPL</sequence>
<dbReference type="AlphaFoldDB" id="A0AA37W213"/>
<dbReference type="PANTHER" id="PTHR45528">
    <property type="entry name" value="SENSOR HISTIDINE KINASE CPXA"/>
    <property type="match status" value="1"/>
</dbReference>
<keyword evidence="12" id="KW-0902">Two-component regulatory system</keyword>
<reference evidence="17" key="2">
    <citation type="submission" date="2023-01" db="EMBL/GenBank/DDBJ databases">
        <title>Draft genome sequence of Paraferrimonas sedimenticola strain NBRC 101628.</title>
        <authorList>
            <person name="Sun Q."/>
            <person name="Mori K."/>
        </authorList>
    </citation>
    <scope>NUCLEOTIDE SEQUENCE</scope>
    <source>
        <strain evidence="17">NBRC 101628</strain>
    </source>
</reference>
<dbReference type="FunFam" id="3.30.565.10:FF:000011">
    <property type="entry name" value="Sensor histidine kinase CpxA"/>
    <property type="match status" value="1"/>
</dbReference>